<dbReference type="EMBL" id="ATAY01000009">
    <property type="protein sequence ID" value="EPR14042.1"/>
    <property type="molecule type" value="Genomic_DNA"/>
</dbReference>
<dbReference type="RefSeq" id="WP_020813941.1">
    <property type="nucleotide sequence ID" value="NZ_ATAY01000009.1"/>
</dbReference>
<evidence type="ECO:0000313" key="1">
    <source>
        <dbReference type="EMBL" id="EPR14042.1"/>
    </source>
</evidence>
<evidence type="ECO:0000313" key="2">
    <source>
        <dbReference type="Proteomes" id="UP000016860"/>
    </source>
</evidence>
<sequence>MFVFKFFINNRGSKKYSNASKTKATLENCLLADKSEFGISDLTKSVLNQMIERIVIKDERTTRCTVNPD</sequence>
<comment type="caution">
    <text evidence="1">The sequence shown here is derived from an EMBL/GenBank/DDBJ whole genome shotgun (WGS) entry which is preliminary data.</text>
</comment>
<reference evidence="1 2" key="1">
    <citation type="journal article" date="2013" name="Genome Announc.">
        <title>Draft Genome Sequence of the Cellulolytic Bacterium Clostridium papyrosolvens C7 (ATCC 700395).</title>
        <authorList>
            <person name="Zepeda V."/>
            <person name="Dassa B."/>
            <person name="Borovok I."/>
            <person name="Lamed R."/>
            <person name="Bayer E.A."/>
            <person name="Cate J.H."/>
        </authorList>
    </citation>
    <scope>NUCLEOTIDE SEQUENCE [LARGE SCALE GENOMIC DNA]</scope>
    <source>
        <strain evidence="1 2">C7</strain>
    </source>
</reference>
<gene>
    <name evidence="1" type="ORF">L323_01460</name>
</gene>
<protein>
    <submittedName>
        <fullName evidence="1">Uncharacterized protein</fullName>
    </submittedName>
</protein>
<dbReference type="AlphaFoldDB" id="U4R776"/>
<proteinExistence type="predicted"/>
<name>U4R776_9FIRM</name>
<organism evidence="1 2">
    <name type="scientific">Ruminiclostridium papyrosolvens C7</name>
    <dbReference type="NCBI Taxonomy" id="1330534"/>
    <lineage>
        <taxon>Bacteria</taxon>
        <taxon>Bacillati</taxon>
        <taxon>Bacillota</taxon>
        <taxon>Clostridia</taxon>
        <taxon>Eubacteriales</taxon>
        <taxon>Oscillospiraceae</taxon>
        <taxon>Ruminiclostridium</taxon>
    </lineage>
</organism>
<dbReference type="Proteomes" id="UP000016860">
    <property type="component" value="Unassembled WGS sequence"/>
</dbReference>
<accession>U4R776</accession>